<reference evidence="1 2" key="1">
    <citation type="submission" date="2021-03" db="EMBL/GenBank/DDBJ databases">
        <title>Enterococcal diversity collection.</title>
        <authorList>
            <person name="Gilmore M.S."/>
            <person name="Schwartzman J."/>
            <person name="Van Tyne D."/>
            <person name="Martin M."/>
            <person name="Earl A.M."/>
            <person name="Manson A.L."/>
            <person name="Straub T."/>
            <person name="Salamzade R."/>
            <person name="Saavedra J."/>
            <person name="Lebreton F."/>
            <person name="Prichula J."/>
            <person name="Schaufler K."/>
            <person name="Gaca A."/>
            <person name="Sgardioli B."/>
            <person name="Wagenaar J."/>
            <person name="Strong T."/>
        </authorList>
    </citation>
    <scope>NUCLEOTIDE SEQUENCE [LARGE SCALE GENOMIC DNA]</scope>
    <source>
        <strain evidence="1 2">MSG2901</strain>
    </source>
</reference>
<proteinExistence type="predicted"/>
<organism evidence="1 2">
    <name type="scientific">Candidatus Enterococcus courvalinii</name>
    <dbReference type="NCBI Taxonomy" id="2815329"/>
    <lineage>
        <taxon>Bacteria</taxon>
        <taxon>Bacillati</taxon>
        <taxon>Bacillota</taxon>
        <taxon>Bacilli</taxon>
        <taxon>Lactobacillales</taxon>
        <taxon>Enterococcaceae</taxon>
        <taxon>Enterococcus</taxon>
    </lineage>
</organism>
<protein>
    <submittedName>
        <fullName evidence="1">Uncharacterized protein</fullName>
    </submittedName>
</protein>
<gene>
    <name evidence="1" type="ORF">JZO71_07780</name>
</gene>
<dbReference type="RefSeq" id="WP_206898937.1">
    <property type="nucleotide sequence ID" value="NZ_JAFLWI010000009.1"/>
</dbReference>
<dbReference type="EMBL" id="JAFLWI010000009">
    <property type="protein sequence ID" value="MBO0482216.1"/>
    <property type="molecule type" value="Genomic_DNA"/>
</dbReference>
<evidence type="ECO:0000313" key="2">
    <source>
        <dbReference type="Proteomes" id="UP000664832"/>
    </source>
</evidence>
<accession>A0ABS3I0H3</accession>
<keyword evidence="2" id="KW-1185">Reference proteome</keyword>
<sequence length="101" mass="11441">MSTNDNETIERILKSMKSPECHQIMAIALDQLAKQLSALSLFMGQNNSIIENALMKEGKDVMPEYLAILEHLEKMELAIARNQDYIKDSANLSASYFYLSL</sequence>
<name>A0ABS3I0H3_9ENTE</name>
<dbReference type="Proteomes" id="UP000664832">
    <property type="component" value="Unassembled WGS sequence"/>
</dbReference>
<evidence type="ECO:0000313" key="1">
    <source>
        <dbReference type="EMBL" id="MBO0482216.1"/>
    </source>
</evidence>
<comment type="caution">
    <text evidence="1">The sequence shown here is derived from an EMBL/GenBank/DDBJ whole genome shotgun (WGS) entry which is preliminary data.</text>
</comment>